<dbReference type="OrthoDB" id="5412288at2759"/>
<proteinExistence type="predicted"/>
<feature type="compositionally biased region" description="Polar residues" evidence="1">
    <location>
        <begin position="1"/>
        <end position="14"/>
    </location>
</feature>
<reference evidence="4" key="2">
    <citation type="journal article" date="2009" name="Fungal Genet. Biol.">
        <title>The 2008 update of the Aspergillus nidulans genome annotation: a community effort.</title>
        <authorList>
            <person name="Wortman J.R."/>
            <person name="Gilsenan J.M."/>
            <person name="Joardar V."/>
            <person name="Deegan J."/>
            <person name="Clutterbuck J."/>
            <person name="Andersen M.R."/>
            <person name="Archer D."/>
            <person name="Bencina M."/>
            <person name="Braus G."/>
            <person name="Coutinho P."/>
            <person name="von Dohren H."/>
            <person name="Doonan J."/>
            <person name="Driessen A.J."/>
            <person name="Durek P."/>
            <person name="Espeso E."/>
            <person name="Fekete E."/>
            <person name="Flipphi M."/>
            <person name="Estrada C.G."/>
            <person name="Geysens S."/>
            <person name="Goldman G."/>
            <person name="de Groot P.W."/>
            <person name="Hansen K."/>
            <person name="Harris S.D."/>
            <person name="Heinekamp T."/>
            <person name="Helmstaedt K."/>
            <person name="Henrissat B."/>
            <person name="Hofmann G."/>
            <person name="Homan T."/>
            <person name="Horio T."/>
            <person name="Horiuchi H."/>
            <person name="James S."/>
            <person name="Jones M."/>
            <person name="Karaffa L."/>
            <person name="Karanyi Z."/>
            <person name="Kato M."/>
            <person name="Keller N."/>
            <person name="Kelly D.E."/>
            <person name="Kiel J.A."/>
            <person name="Kim J.M."/>
            <person name="van der Klei I.J."/>
            <person name="Klis F.M."/>
            <person name="Kovalchuk A."/>
            <person name="Krasevec N."/>
            <person name="Kubicek C.P."/>
            <person name="Liu B."/>
            <person name="Maccabe A."/>
            <person name="Meyer V."/>
            <person name="Mirabito P."/>
            <person name="Miskei M."/>
            <person name="Mos M."/>
            <person name="Mullins J."/>
            <person name="Nelson D.R."/>
            <person name="Nielsen J."/>
            <person name="Oakley B.R."/>
            <person name="Osmani S.A."/>
            <person name="Pakula T."/>
            <person name="Paszewski A."/>
            <person name="Paulsen I."/>
            <person name="Pilsyk S."/>
            <person name="Pocsi I."/>
            <person name="Punt P.J."/>
            <person name="Ram A.F."/>
            <person name="Ren Q."/>
            <person name="Robellet X."/>
            <person name="Robson G."/>
            <person name="Seiboth B."/>
            <person name="van Solingen P."/>
            <person name="Specht T."/>
            <person name="Sun J."/>
            <person name="Taheri-Talesh N."/>
            <person name="Takeshita N."/>
            <person name="Ussery D."/>
            <person name="vanKuyk P.A."/>
            <person name="Visser H."/>
            <person name="van de Vondervoort P.J."/>
            <person name="de Vries R.P."/>
            <person name="Walton J."/>
            <person name="Xiang X."/>
            <person name="Xiong Y."/>
            <person name="Zeng A.P."/>
            <person name="Brandt B.W."/>
            <person name="Cornell M.J."/>
            <person name="van den Hondel C.A."/>
            <person name="Visser J."/>
            <person name="Oliver S.G."/>
            <person name="Turner G."/>
        </authorList>
    </citation>
    <scope>GENOME REANNOTATION</scope>
    <source>
        <strain evidence="4">FGSC A4 / ATCC 38163 / CBS 112.46 / NRRL 194 / M139</strain>
    </source>
</reference>
<dbReference type="EMBL" id="BN001302">
    <property type="protein sequence ID" value="CBF75293.1"/>
    <property type="molecule type" value="Genomic_DNA"/>
</dbReference>
<organism evidence="3 4">
    <name type="scientific">Emericella nidulans (strain FGSC A4 / ATCC 38163 / CBS 112.46 / NRRL 194 / M139)</name>
    <name type="common">Aspergillus nidulans</name>
    <dbReference type="NCBI Taxonomy" id="227321"/>
    <lineage>
        <taxon>Eukaryota</taxon>
        <taxon>Fungi</taxon>
        <taxon>Dikarya</taxon>
        <taxon>Ascomycota</taxon>
        <taxon>Pezizomycotina</taxon>
        <taxon>Eurotiomycetes</taxon>
        <taxon>Eurotiomycetidae</taxon>
        <taxon>Eurotiales</taxon>
        <taxon>Aspergillaceae</taxon>
        <taxon>Aspergillus</taxon>
        <taxon>Aspergillus subgen. Nidulantes</taxon>
    </lineage>
</organism>
<feature type="compositionally biased region" description="Low complexity" evidence="1">
    <location>
        <begin position="49"/>
        <end position="59"/>
    </location>
</feature>
<dbReference type="GeneID" id="2873252"/>
<dbReference type="Proteomes" id="UP000000560">
    <property type="component" value="Chromosome II"/>
</dbReference>
<feature type="compositionally biased region" description="Polar residues" evidence="1">
    <location>
        <begin position="376"/>
        <end position="386"/>
    </location>
</feature>
<feature type="region of interest" description="Disordered" evidence="1">
    <location>
        <begin position="532"/>
        <end position="581"/>
    </location>
</feature>
<evidence type="ECO:0000313" key="4">
    <source>
        <dbReference type="Proteomes" id="UP000000560"/>
    </source>
</evidence>
<keyword evidence="4" id="KW-1185">Reference proteome</keyword>
<dbReference type="GO" id="GO:0004596">
    <property type="term" value="F:protein-N-terminal amino-acid acetyltransferase activity"/>
    <property type="evidence" value="ECO:0000318"/>
    <property type="project" value="GO_Central"/>
</dbReference>
<dbReference type="AlphaFoldDB" id="Q5B6K2"/>
<evidence type="ECO:0000256" key="1">
    <source>
        <dbReference type="SAM" id="MobiDB-lite"/>
    </source>
</evidence>
<dbReference type="KEGG" id="ani:ANIA_03828"/>
<feature type="region of interest" description="Disordered" evidence="1">
    <location>
        <begin position="1"/>
        <end position="122"/>
    </location>
</feature>
<dbReference type="STRING" id="227321.Q5B6K2"/>
<feature type="compositionally biased region" description="Polar residues" evidence="1">
    <location>
        <begin position="82"/>
        <end position="101"/>
    </location>
</feature>
<reference evidence="4" key="1">
    <citation type="journal article" date="2005" name="Nature">
        <title>Sequencing of Aspergillus nidulans and comparative analysis with A. fumigatus and A. oryzae.</title>
        <authorList>
            <person name="Galagan J.E."/>
            <person name="Calvo S.E."/>
            <person name="Cuomo C."/>
            <person name="Ma L.J."/>
            <person name="Wortman J.R."/>
            <person name="Batzoglou S."/>
            <person name="Lee S.I."/>
            <person name="Basturkmen M."/>
            <person name="Spevak C.C."/>
            <person name="Clutterbuck J."/>
            <person name="Kapitonov V."/>
            <person name="Jurka J."/>
            <person name="Scazzocchio C."/>
            <person name="Farman M."/>
            <person name="Butler J."/>
            <person name="Purcell S."/>
            <person name="Harris S."/>
            <person name="Braus G.H."/>
            <person name="Draht O."/>
            <person name="Busch S."/>
            <person name="D'Enfert C."/>
            <person name="Bouchier C."/>
            <person name="Goldman G.H."/>
            <person name="Bell-Pedersen D."/>
            <person name="Griffiths-Jones S."/>
            <person name="Doonan J.H."/>
            <person name="Yu J."/>
            <person name="Vienken K."/>
            <person name="Pain A."/>
            <person name="Freitag M."/>
            <person name="Selker E.U."/>
            <person name="Archer D.B."/>
            <person name="Penalva M.A."/>
            <person name="Oakley B.R."/>
            <person name="Momany M."/>
            <person name="Tanaka T."/>
            <person name="Kumagai T."/>
            <person name="Asai K."/>
            <person name="Machida M."/>
            <person name="Nierman W.C."/>
            <person name="Denning D.W."/>
            <person name="Caddick M."/>
            <person name="Hynes M."/>
            <person name="Paoletti M."/>
            <person name="Fischer R."/>
            <person name="Miller B."/>
            <person name="Dyer P."/>
            <person name="Sachs M.S."/>
            <person name="Osmani S.A."/>
            <person name="Birren B.W."/>
        </authorList>
    </citation>
    <scope>NUCLEOTIDE SEQUENCE [LARGE SCALE GENOMIC DNA]</scope>
    <source>
        <strain evidence="4">FGSC A4 / ATCC 38163 / CBS 112.46 / NRRL 194 / M139</strain>
    </source>
</reference>
<sequence>MSYYSDSQSQNSGVPPSAQPYRSLFGGSSQATLEQEQSILSREDEALDQLDGAAAAGDGLSYGYEDSGDELDYIQTSDRETSISPSRSYTGARSLSNTNTKPIPKTRATPESPTSPSPYRPNRFYGKPNLWLHLTKTDREIAEALAETGARDLAAHLYNAHVLQTRGVAALGTASADSSDEDGANNNELSHADLLDILEEWTAWPMPSDEVPRADERLRRLEDDRWTFRMKPDARPSAELEECITAFLSRIAKERFQSREWASSAPSDRKAVAPSDTEGAKSGTEGDIGTHQWSLGDTTDWESEQEGLQNPLRPVVQIDDAESRRKLRPLVRNVITQYENLLMGLHRFHGASQSDDVQSNRSRSRGRMRARSSPSVSDMSNASSEGVQIDDDSEAERHSAIDSTHMRTLSSSKKRTQRIPERSYSRGRKRTRRTFVSSQRDDTFIKNTHTSRHGPRSSSANALGPTVLTDWRDVAGVASIIGLPSAVLQRATQRFSALVGEDMEIPSFFRNPTRDYMDDAFEWASEKVEMKLDDPPPLSAAASCATSTGKRSTSPADPKPTERGSSQRIQSLQIAKKADSI</sequence>
<dbReference type="OMA" id="WTAWPLK"/>
<evidence type="ECO:0000313" key="3">
    <source>
        <dbReference type="EMBL" id="CBF75293.1"/>
    </source>
</evidence>
<feature type="region of interest" description="Disordered" evidence="1">
    <location>
        <begin position="259"/>
        <end position="295"/>
    </location>
</feature>
<feature type="compositionally biased region" description="Polar residues" evidence="1">
    <location>
        <begin position="563"/>
        <end position="573"/>
    </location>
</feature>
<dbReference type="InterPro" id="IPR019622">
    <property type="entry name" value="Rrn9_dom"/>
</dbReference>
<feature type="compositionally biased region" description="Polar residues" evidence="1">
    <location>
        <begin position="26"/>
        <end position="40"/>
    </location>
</feature>
<dbReference type="GO" id="GO:0032956">
    <property type="term" value="P:regulation of actin cytoskeleton organization"/>
    <property type="evidence" value="ECO:0000318"/>
    <property type="project" value="GO_Central"/>
</dbReference>
<feature type="compositionally biased region" description="Polar residues" evidence="1">
    <location>
        <begin position="544"/>
        <end position="555"/>
    </location>
</feature>
<dbReference type="HOGENOM" id="CLU_017870_0_0_1"/>
<name>Q5B6K2_EMENI</name>
<dbReference type="Pfam" id="PF10680">
    <property type="entry name" value="RRN9"/>
    <property type="match status" value="1"/>
</dbReference>
<accession>Q5B6K2</accession>
<accession>C8V6Q9</accession>
<protein>
    <recommendedName>
        <fullName evidence="2">Rrn9 domain-containing protein</fullName>
    </recommendedName>
</protein>
<feature type="domain" description="Rrn9" evidence="2">
    <location>
        <begin position="145"/>
        <end position="218"/>
    </location>
</feature>
<feature type="region of interest" description="Disordered" evidence="1">
    <location>
        <begin position="351"/>
        <end position="439"/>
    </location>
</feature>
<dbReference type="RefSeq" id="XP_661432.1">
    <property type="nucleotide sequence ID" value="XM_656340.1"/>
</dbReference>
<dbReference type="GO" id="GO:0031416">
    <property type="term" value="C:NatB complex"/>
    <property type="evidence" value="ECO:0000318"/>
    <property type="project" value="GO_Central"/>
</dbReference>
<gene>
    <name evidence="3" type="ORF">ANIA_03828</name>
</gene>
<evidence type="ECO:0000259" key="2">
    <source>
        <dbReference type="Pfam" id="PF10680"/>
    </source>
</evidence>
<dbReference type="eggNOG" id="ENOG502SFXK">
    <property type="taxonomic scope" value="Eukaryota"/>
</dbReference>
<dbReference type="InParanoid" id="Q5B6K2"/>